<dbReference type="AlphaFoldDB" id="A0A3Q7I6D1"/>
<dbReference type="Gramene" id="Solyc09g074110.3.1">
    <property type="protein sequence ID" value="Solyc09g074110.3.1"/>
    <property type="gene ID" value="Solyc09g074110.3"/>
</dbReference>
<dbReference type="InterPro" id="IPR027272">
    <property type="entry name" value="Piezo"/>
</dbReference>
<reference evidence="2" key="1">
    <citation type="journal article" date="2012" name="Nature">
        <title>The tomato genome sequence provides insights into fleshy fruit evolution.</title>
        <authorList>
            <consortium name="Tomato Genome Consortium"/>
        </authorList>
    </citation>
    <scope>NUCLEOTIDE SEQUENCE [LARGE SCALE GENOMIC DNA]</scope>
    <source>
        <strain evidence="2">cv. Heinz 1706</strain>
    </source>
</reference>
<dbReference type="InParanoid" id="A0A3Q7I6D1"/>
<feature type="transmembrane region" description="Helical" evidence="1">
    <location>
        <begin position="123"/>
        <end position="142"/>
    </location>
</feature>
<feature type="transmembrane region" description="Helical" evidence="1">
    <location>
        <begin position="75"/>
        <end position="94"/>
    </location>
</feature>
<sequence>MHILYNSHTLLIFVGFHFKGRVLLWFVFLFSVLAILLEVIFLIVWAILGPEWELADAWWIKLIGLMKLKSWRSPLVIYLLVLQLLAAGVALFEINGNRFRLGQLQDPRWEHFLSVLEHIGSRLRVSSCLFLPAVQLIVGISYPSWLSLPFFICSCVGLVDLSLTSNFLGLFRGWKLLWLYSGFNLSLLYFYQLRIPFPQMFYVVADYIGFYKISAHSDWQKNCSGLSLLAYYYLISFIEGDLEEMYLIMTMTDGNLTERLLPSRHSFFVREYRSGVRHTNVLLKRTVFRIFTINFFTYGFPVHVLKRL</sequence>
<dbReference type="STRING" id="4081.A0A3Q7I6D1"/>
<dbReference type="PANTHER" id="PTHR13167">
    <property type="entry name" value="PIEZO-TYPE MECHANOSENSITIVE ION CHANNEL COMPONENT"/>
    <property type="match status" value="1"/>
</dbReference>
<feature type="transmembrane region" description="Helical" evidence="1">
    <location>
        <begin position="176"/>
        <end position="193"/>
    </location>
</feature>
<dbReference type="EnsemblPlants" id="Solyc09g074110.3.1">
    <property type="protein sequence ID" value="Solyc09g074110.3.1"/>
    <property type="gene ID" value="Solyc09g074110.3"/>
</dbReference>
<proteinExistence type="predicted"/>
<protein>
    <recommendedName>
        <fullName evidence="4">Piezo non-specific cation channel R-Ras-binding domain-containing protein</fullName>
    </recommendedName>
</protein>
<accession>A0A3Q7I6D1</accession>
<dbReference type="GO" id="GO:0016020">
    <property type="term" value="C:membrane"/>
    <property type="evidence" value="ECO:0007669"/>
    <property type="project" value="InterPro"/>
</dbReference>
<keyword evidence="1" id="KW-1133">Transmembrane helix</keyword>
<dbReference type="Proteomes" id="UP000004994">
    <property type="component" value="Chromosome 9"/>
</dbReference>
<evidence type="ECO:0008006" key="4">
    <source>
        <dbReference type="Google" id="ProtNLM"/>
    </source>
</evidence>
<keyword evidence="1" id="KW-0472">Membrane</keyword>
<evidence type="ECO:0000313" key="2">
    <source>
        <dbReference type="EnsemblPlants" id="Solyc09g074110.3.1"/>
    </source>
</evidence>
<evidence type="ECO:0000256" key="1">
    <source>
        <dbReference type="SAM" id="Phobius"/>
    </source>
</evidence>
<keyword evidence="1" id="KW-0812">Transmembrane</keyword>
<name>A0A3Q7I6D1_SOLLC</name>
<organism evidence="2">
    <name type="scientific">Solanum lycopersicum</name>
    <name type="common">Tomato</name>
    <name type="synonym">Lycopersicon esculentum</name>
    <dbReference type="NCBI Taxonomy" id="4081"/>
    <lineage>
        <taxon>Eukaryota</taxon>
        <taxon>Viridiplantae</taxon>
        <taxon>Streptophyta</taxon>
        <taxon>Embryophyta</taxon>
        <taxon>Tracheophyta</taxon>
        <taxon>Spermatophyta</taxon>
        <taxon>Magnoliopsida</taxon>
        <taxon>eudicotyledons</taxon>
        <taxon>Gunneridae</taxon>
        <taxon>Pentapetalae</taxon>
        <taxon>asterids</taxon>
        <taxon>lamiids</taxon>
        <taxon>Solanales</taxon>
        <taxon>Solanaceae</taxon>
        <taxon>Solanoideae</taxon>
        <taxon>Solaneae</taxon>
        <taxon>Solanum</taxon>
        <taxon>Solanum subgen. Lycopersicon</taxon>
    </lineage>
</organism>
<reference evidence="2" key="2">
    <citation type="submission" date="2019-01" db="UniProtKB">
        <authorList>
            <consortium name="EnsemblPlants"/>
        </authorList>
    </citation>
    <scope>IDENTIFICATION</scope>
    <source>
        <strain evidence="2">cv. Heinz 1706</strain>
    </source>
</reference>
<evidence type="ECO:0000313" key="3">
    <source>
        <dbReference type="Proteomes" id="UP000004994"/>
    </source>
</evidence>
<keyword evidence="3" id="KW-1185">Reference proteome</keyword>
<dbReference type="PANTHER" id="PTHR13167:SF25">
    <property type="entry name" value="PIEZO-TYPE MECHANOSENSITIVE ION CHANNEL COMPONENT"/>
    <property type="match status" value="1"/>
</dbReference>
<feature type="transmembrane region" description="Helical" evidence="1">
    <location>
        <begin position="286"/>
        <end position="305"/>
    </location>
</feature>
<dbReference type="OMA" id="WWAKSIG"/>
<feature type="transmembrane region" description="Helical" evidence="1">
    <location>
        <begin position="22"/>
        <end position="48"/>
    </location>
</feature>
<dbReference type="GO" id="GO:0008381">
    <property type="term" value="F:mechanosensitive monoatomic ion channel activity"/>
    <property type="evidence" value="ECO:0007669"/>
    <property type="project" value="InterPro"/>
</dbReference>